<sequence>MKVEITGFDVNVVPEDILAKLPEGFGNGVVVDAVPPTKDILLQYGVAEEDVDKVLTMMAIDRVVVVKGLDNFESDPLIIRGDDYKIIDNEGQEFYEPCAEDILNLLLEAGTEEEDE</sequence>
<keyword evidence="2" id="KW-1185">Reference proteome</keyword>
<name>A0A023MI45_9CAUD</name>
<proteinExistence type="predicted"/>
<protein>
    <submittedName>
        <fullName evidence="1">Uncharacterized protein</fullName>
    </submittedName>
</protein>
<dbReference type="GeneID" id="19486866"/>
<reference evidence="1 2" key="1">
    <citation type="journal article" date="2014" name="Genome Announc.">
        <title>Complete Genome Sequences of Two Escherichia coli O157:H7 Phages Effective in Limiting Contamination of Food Products.</title>
        <authorList>
            <person name="Hong Y."/>
            <person name="Pan Y."/>
            <person name="Harman N.J."/>
            <person name="Ebner P.D."/>
        </authorList>
    </citation>
    <scope>NUCLEOTIDE SEQUENCE [LARGE SCALE GENOMIC DNA]</scope>
</reference>
<dbReference type="EMBL" id="KJ190158">
    <property type="protein sequence ID" value="AHN83729.1"/>
    <property type="molecule type" value="Genomic_DNA"/>
</dbReference>
<accession>A0A023MI45</accession>
<evidence type="ECO:0000313" key="2">
    <source>
        <dbReference type="Proteomes" id="UP000026907"/>
    </source>
</evidence>
<evidence type="ECO:0000313" key="1">
    <source>
        <dbReference type="EMBL" id="AHN83729.1"/>
    </source>
</evidence>
<dbReference type="KEGG" id="vg:19486866"/>
<dbReference type="Proteomes" id="UP000026907">
    <property type="component" value="Segment"/>
</dbReference>
<dbReference type="RefSeq" id="YP_009031050.1">
    <property type="nucleotide sequence ID" value="NC_024134.1"/>
</dbReference>
<organism evidence="1 2">
    <name type="scientific">Escherichia phage FFH2</name>
    <dbReference type="NCBI Taxonomy" id="1446490"/>
    <lineage>
        <taxon>Viruses</taxon>
        <taxon>Duplodnaviria</taxon>
        <taxon>Heunggongvirae</taxon>
        <taxon>Uroviricota</taxon>
        <taxon>Caudoviricetes</taxon>
        <taxon>Vequintavirinae</taxon>
        <taxon>Vequintavirus</taxon>
        <taxon>Vequintavirus PDX</taxon>
        <taxon>Vequintavirus FFH2</taxon>
    </lineage>
</organism>